<reference evidence="1 2" key="1">
    <citation type="submission" date="2019-06" db="EMBL/GenBank/DDBJ databases">
        <title>Draft genomes of female and male turbot (Scophthalmus maximus).</title>
        <authorList>
            <person name="Xu H."/>
            <person name="Xu X.-W."/>
            <person name="Shao C."/>
            <person name="Chen S."/>
        </authorList>
    </citation>
    <scope>NUCLEOTIDE SEQUENCE [LARGE SCALE GENOMIC DNA]</scope>
    <source>
        <strain evidence="1">Ysfricsl-2016a</strain>
        <tissue evidence="1">Blood</tissue>
    </source>
</reference>
<dbReference type="Proteomes" id="UP000438429">
    <property type="component" value="Unassembled WGS sequence"/>
</dbReference>
<gene>
    <name evidence="1" type="ORF">F2P81_023895</name>
</gene>
<sequence>MIHLRTRGLLSSFSTPERKRQDGPPAALLESPQKIRTGIPLLVSPAVNLSTIDIRAEKGPVEMCWQPPVLDNSPPDVYRMGAGRELTWRWRMCPANSSSAAAVELSAHCILNEIAADEFPEIIKHARKIMNGSWGKWCFAIQQVEPLKILVAVKLR</sequence>
<protein>
    <submittedName>
        <fullName evidence="1">Uncharacterized protein</fullName>
    </submittedName>
</protein>
<proteinExistence type="predicted"/>
<accession>A0A6A4RSW6</accession>
<comment type="caution">
    <text evidence="1">The sequence shown here is derived from an EMBL/GenBank/DDBJ whole genome shotgun (WGS) entry which is preliminary data.</text>
</comment>
<name>A0A6A4RSW6_SCOMX</name>
<evidence type="ECO:0000313" key="1">
    <source>
        <dbReference type="EMBL" id="KAF0023265.1"/>
    </source>
</evidence>
<dbReference type="AlphaFoldDB" id="A0A6A4RSW6"/>
<organism evidence="1 2">
    <name type="scientific">Scophthalmus maximus</name>
    <name type="common">Turbot</name>
    <name type="synonym">Psetta maxima</name>
    <dbReference type="NCBI Taxonomy" id="52904"/>
    <lineage>
        <taxon>Eukaryota</taxon>
        <taxon>Metazoa</taxon>
        <taxon>Chordata</taxon>
        <taxon>Craniata</taxon>
        <taxon>Vertebrata</taxon>
        <taxon>Euteleostomi</taxon>
        <taxon>Actinopterygii</taxon>
        <taxon>Neopterygii</taxon>
        <taxon>Teleostei</taxon>
        <taxon>Neoteleostei</taxon>
        <taxon>Acanthomorphata</taxon>
        <taxon>Carangaria</taxon>
        <taxon>Pleuronectiformes</taxon>
        <taxon>Pleuronectoidei</taxon>
        <taxon>Scophthalmidae</taxon>
        <taxon>Scophthalmus</taxon>
    </lineage>
</organism>
<evidence type="ECO:0000313" key="2">
    <source>
        <dbReference type="Proteomes" id="UP000438429"/>
    </source>
</evidence>
<dbReference type="EMBL" id="VEVO01000022">
    <property type="protein sequence ID" value="KAF0023265.1"/>
    <property type="molecule type" value="Genomic_DNA"/>
</dbReference>